<dbReference type="PANTHER" id="PTHR30136">
    <property type="entry name" value="HELIX-TURN-HELIX TRANSCRIPTIONAL REGULATOR, ICLR FAMILY"/>
    <property type="match status" value="1"/>
</dbReference>
<name>A0A8J3SLY0_9ACTN</name>
<keyword evidence="2" id="KW-0805">Transcription regulation</keyword>
<organism evidence="9 10">
    <name type="scientific">Planobispora siamensis</name>
    <dbReference type="NCBI Taxonomy" id="936338"/>
    <lineage>
        <taxon>Bacteria</taxon>
        <taxon>Bacillati</taxon>
        <taxon>Actinomycetota</taxon>
        <taxon>Actinomycetes</taxon>
        <taxon>Streptosporangiales</taxon>
        <taxon>Streptosporangiaceae</taxon>
        <taxon>Planobispora</taxon>
    </lineage>
</organism>
<dbReference type="GO" id="GO:0003677">
    <property type="term" value="F:DNA binding"/>
    <property type="evidence" value="ECO:0007669"/>
    <property type="project" value="UniProtKB-KW"/>
</dbReference>
<dbReference type="Pfam" id="PF09339">
    <property type="entry name" value="HTH_IclR"/>
    <property type="match status" value="1"/>
</dbReference>
<evidence type="ECO:0000259" key="8">
    <source>
        <dbReference type="PROSITE" id="PS51078"/>
    </source>
</evidence>
<evidence type="ECO:0000259" key="7">
    <source>
        <dbReference type="PROSITE" id="PS51077"/>
    </source>
</evidence>
<feature type="domain" description="IclR-ED" evidence="8">
    <location>
        <begin position="75"/>
        <end position="258"/>
    </location>
</feature>
<dbReference type="InterPro" id="IPR014757">
    <property type="entry name" value="Tscrpt_reg_IclR_C"/>
</dbReference>
<dbReference type="PROSITE" id="PS51078">
    <property type="entry name" value="ICLR_ED"/>
    <property type="match status" value="1"/>
</dbReference>
<dbReference type="Pfam" id="PF01614">
    <property type="entry name" value="IclR_C"/>
    <property type="match status" value="1"/>
</dbReference>
<dbReference type="InterPro" id="IPR050707">
    <property type="entry name" value="HTH_MetabolicPath_Reg"/>
</dbReference>
<protein>
    <recommendedName>
        <fullName evidence="6">Glycerol operon regulatory protein</fullName>
    </recommendedName>
</protein>
<comment type="caution">
    <text evidence="9">The sequence shown here is derived from an EMBL/GenBank/DDBJ whole genome shotgun (WGS) entry which is preliminary data.</text>
</comment>
<dbReference type="InterPro" id="IPR036390">
    <property type="entry name" value="WH_DNA-bd_sf"/>
</dbReference>
<dbReference type="SUPFAM" id="SSF46785">
    <property type="entry name" value="Winged helix' DNA-binding domain"/>
    <property type="match status" value="1"/>
</dbReference>
<evidence type="ECO:0000256" key="5">
    <source>
        <dbReference type="ARBA" id="ARBA00058938"/>
    </source>
</evidence>
<dbReference type="PROSITE" id="PS00356">
    <property type="entry name" value="HTH_LACI_1"/>
    <property type="match status" value="1"/>
</dbReference>
<dbReference type="GO" id="GO:0003700">
    <property type="term" value="F:DNA-binding transcription factor activity"/>
    <property type="evidence" value="ECO:0007669"/>
    <property type="project" value="TreeGrafter"/>
</dbReference>
<comment type="function">
    <text evidence="5">May be an activator protein for the gylABX operon.</text>
</comment>
<keyword evidence="1" id="KW-0319">Glycerol metabolism</keyword>
<evidence type="ECO:0000313" key="10">
    <source>
        <dbReference type="Proteomes" id="UP000619788"/>
    </source>
</evidence>
<dbReference type="SUPFAM" id="SSF55781">
    <property type="entry name" value="GAF domain-like"/>
    <property type="match status" value="1"/>
</dbReference>
<feature type="domain" description="HTH iclR-type" evidence="7">
    <location>
        <begin position="16"/>
        <end position="74"/>
    </location>
</feature>
<dbReference type="InterPro" id="IPR005471">
    <property type="entry name" value="Tscrpt_reg_IclR_N"/>
</dbReference>
<keyword evidence="4" id="KW-0804">Transcription</keyword>
<sequence>MAGPLTTRLSGVVREGSSIDKALAVLEALAEHHRVTDIAAATGVSKSTVHRILQSLVDWGFARADGNGGYEPGPRILTLAGRVMNRFDPARQASGALGALHEKIGYTTHFAIRSGDEAVYVDKLEGRRPYQMPSRVGMSLRLHCTAIGKAILAQLPAEEVRAICARTGLPGMTPNTITTVDGLLTHLAEVRAQGYAFDEEENLPEILCVGAPVFDHTGLVLGGISVSALKMDMTPQELERLAPEVVAAAREVSAALGAPQPAAGR</sequence>
<dbReference type="EMBL" id="BOOJ01000024">
    <property type="protein sequence ID" value="GIH92008.1"/>
    <property type="molecule type" value="Genomic_DNA"/>
</dbReference>
<dbReference type="PROSITE" id="PS51077">
    <property type="entry name" value="HTH_ICLR"/>
    <property type="match status" value="1"/>
</dbReference>
<evidence type="ECO:0000256" key="4">
    <source>
        <dbReference type="ARBA" id="ARBA00023163"/>
    </source>
</evidence>
<evidence type="ECO:0000256" key="6">
    <source>
        <dbReference type="ARBA" id="ARBA00070406"/>
    </source>
</evidence>
<dbReference type="GO" id="GO:0045892">
    <property type="term" value="P:negative regulation of DNA-templated transcription"/>
    <property type="evidence" value="ECO:0007669"/>
    <property type="project" value="TreeGrafter"/>
</dbReference>
<gene>
    <name evidence="9" type="ORF">Psi01_26380</name>
</gene>
<reference evidence="9 10" key="1">
    <citation type="submission" date="2021-01" db="EMBL/GenBank/DDBJ databases">
        <title>Whole genome shotgun sequence of Planobispora siamensis NBRC 107568.</title>
        <authorList>
            <person name="Komaki H."/>
            <person name="Tamura T."/>
        </authorList>
    </citation>
    <scope>NUCLEOTIDE SEQUENCE [LARGE SCALE GENOMIC DNA]</scope>
    <source>
        <strain evidence="9 10">NBRC 107568</strain>
    </source>
</reference>
<dbReference type="SMART" id="SM00346">
    <property type="entry name" value="HTH_ICLR"/>
    <property type="match status" value="1"/>
</dbReference>
<dbReference type="InterPro" id="IPR029016">
    <property type="entry name" value="GAF-like_dom_sf"/>
</dbReference>
<proteinExistence type="predicted"/>
<dbReference type="Gene3D" id="3.30.450.40">
    <property type="match status" value="1"/>
</dbReference>
<dbReference type="AlphaFoldDB" id="A0A8J3SLY0"/>
<dbReference type="CDD" id="cd00090">
    <property type="entry name" value="HTH_ARSR"/>
    <property type="match status" value="1"/>
</dbReference>
<dbReference type="InterPro" id="IPR011991">
    <property type="entry name" value="ArsR-like_HTH"/>
</dbReference>
<dbReference type="Gene3D" id="1.10.10.10">
    <property type="entry name" value="Winged helix-like DNA-binding domain superfamily/Winged helix DNA-binding domain"/>
    <property type="match status" value="1"/>
</dbReference>
<keyword evidence="3" id="KW-0238">DNA-binding</keyword>
<keyword evidence="10" id="KW-1185">Reference proteome</keyword>
<dbReference type="FunFam" id="1.10.10.10:FF:000056">
    <property type="entry name" value="IclR family transcriptional regulator"/>
    <property type="match status" value="1"/>
</dbReference>
<dbReference type="PANTHER" id="PTHR30136:SF24">
    <property type="entry name" value="HTH-TYPE TRANSCRIPTIONAL REPRESSOR ALLR"/>
    <property type="match status" value="1"/>
</dbReference>
<dbReference type="GO" id="GO:0006071">
    <property type="term" value="P:glycerol metabolic process"/>
    <property type="evidence" value="ECO:0007669"/>
    <property type="project" value="UniProtKB-KW"/>
</dbReference>
<evidence type="ECO:0000313" key="9">
    <source>
        <dbReference type="EMBL" id="GIH92008.1"/>
    </source>
</evidence>
<dbReference type="Proteomes" id="UP000619788">
    <property type="component" value="Unassembled WGS sequence"/>
</dbReference>
<accession>A0A8J3SLY0</accession>
<evidence type="ECO:0000256" key="1">
    <source>
        <dbReference type="ARBA" id="ARBA00022798"/>
    </source>
</evidence>
<dbReference type="InterPro" id="IPR036388">
    <property type="entry name" value="WH-like_DNA-bd_sf"/>
</dbReference>
<evidence type="ECO:0000256" key="2">
    <source>
        <dbReference type="ARBA" id="ARBA00023015"/>
    </source>
</evidence>
<evidence type="ECO:0000256" key="3">
    <source>
        <dbReference type="ARBA" id="ARBA00023125"/>
    </source>
</evidence>